<protein>
    <submittedName>
        <fullName evidence="1">Uncharacterized protein</fullName>
    </submittedName>
</protein>
<accession>A0A9R1N958</accession>
<name>A0A9R1N958_WHEAT</name>
<dbReference type="Proteomes" id="UP000815260">
    <property type="component" value="Chromosome 7B"/>
</dbReference>
<evidence type="ECO:0000313" key="1">
    <source>
        <dbReference type="EMBL" id="KAF7105252.1"/>
    </source>
</evidence>
<dbReference type="EMBL" id="CM022230">
    <property type="protein sequence ID" value="KAF7105252.1"/>
    <property type="molecule type" value="Genomic_DNA"/>
</dbReference>
<reference evidence="1" key="2">
    <citation type="submission" date="2020-03" db="EMBL/GenBank/DDBJ databases">
        <title>The second near-complete assembly of the hexaploid bread wheat (Triticum aestivum) genome.</title>
        <authorList>
            <person name="Zimin A.V."/>
            <person name="Puiu D."/>
            <person name="Shumante A."/>
            <person name="Alonge M."/>
            <person name="Salzberg S.L."/>
        </authorList>
    </citation>
    <scope>NUCLEOTIDE SEQUENCE</scope>
    <source>
        <tissue evidence="1">Leaf</tissue>
    </source>
</reference>
<reference evidence="1" key="1">
    <citation type="journal article" date="2017" name="Gigascience">
        <title>The first near-complete assembly of the hexaploid bread wheat genome, Triticum aestivum.</title>
        <authorList>
            <person name="Zimin A.V."/>
            <person name="Puiu D."/>
            <person name="Hall R."/>
            <person name="Kingan S."/>
            <person name="Clavijo B.J."/>
            <person name="Salzberg S.L."/>
        </authorList>
    </citation>
    <scope>NUCLEOTIDE SEQUENCE</scope>
    <source>
        <tissue evidence="1">Leaf</tissue>
    </source>
</reference>
<dbReference type="AlphaFoldDB" id="A0A9R1N958"/>
<feature type="non-terminal residue" evidence="1">
    <location>
        <position position="1"/>
    </location>
</feature>
<sequence>DQSTGEKTVHLVLDWHIMPNAGAMIRARCLSRSLICQIPILP</sequence>
<comment type="caution">
    <text evidence="1">The sequence shown here is derived from an EMBL/GenBank/DDBJ whole genome shotgun (WGS) entry which is preliminary data.</text>
</comment>
<proteinExistence type="predicted"/>
<gene>
    <name evidence="1" type="ORF">CFC21_106082</name>
</gene>
<organism evidence="1">
    <name type="scientific">Triticum aestivum</name>
    <name type="common">Wheat</name>
    <dbReference type="NCBI Taxonomy" id="4565"/>
    <lineage>
        <taxon>Eukaryota</taxon>
        <taxon>Viridiplantae</taxon>
        <taxon>Streptophyta</taxon>
        <taxon>Embryophyta</taxon>
        <taxon>Tracheophyta</taxon>
        <taxon>Spermatophyta</taxon>
        <taxon>Magnoliopsida</taxon>
        <taxon>Liliopsida</taxon>
        <taxon>Poales</taxon>
        <taxon>Poaceae</taxon>
        <taxon>BOP clade</taxon>
        <taxon>Pooideae</taxon>
        <taxon>Triticodae</taxon>
        <taxon>Triticeae</taxon>
        <taxon>Triticinae</taxon>
        <taxon>Triticum</taxon>
    </lineage>
</organism>
<feature type="non-terminal residue" evidence="1">
    <location>
        <position position="42"/>
    </location>
</feature>